<dbReference type="EMBL" id="CADEAL010001756">
    <property type="protein sequence ID" value="CAB1435266.1"/>
    <property type="molecule type" value="Genomic_DNA"/>
</dbReference>
<reference evidence="1" key="1">
    <citation type="submission" date="2020-03" db="EMBL/GenBank/DDBJ databases">
        <authorList>
            <person name="Weist P."/>
        </authorList>
    </citation>
    <scope>NUCLEOTIDE SEQUENCE</scope>
</reference>
<dbReference type="Proteomes" id="UP001153269">
    <property type="component" value="Unassembled WGS sequence"/>
</dbReference>
<protein>
    <submittedName>
        <fullName evidence="1">Uncharacterized protein</fullName>
    </submittedName>
</protein>
<accession>A0A9N7YKV2</accession>
<keyword evidence="2" id="KW-1185">Reference proteome</keyword>
<evidence type="ECO:0000313" key="1">
    <source>
        <dbReference type="EMBL" id="CAB1435266.1"/>
    </source>
</evidence>
<organism evidence="1 2">
    <name type="scientific">Pleuronectes platessa</name>
    <name type="common">European plaice</name>
    <dbReference type="NCBI Taxonomy" id="8262"/>
    <lineage>
        <taxon>Eukaryota</taxon>
        <taxon>Metazoa</taxon>
        <taxon>Chordata</taxon>
        <taxon>Craniata</taxon>
        <taxon>Vertebrata</taxon>
        <taxon>Euteleostomi</taxon>
        <taxon>Actinopterygii</taxon>
        <taxon>Neopterygii</taxon>
        <taxon>Teleostei</taxon>
        <taxon>Neoteleostei</taxon>
        <taxon>Acanthomorphata</taxon>
        <taxon>Carangaria</taxon>
        <taxon>Pleuronectiformes</taxon>
        <taxon>Pleuronectoidei</taxon>
        <taxon>Pleuronectidae</taxon>
        <taxon>Pleuronectes</taxon>
    </lineage>
</organism>
<name>A0A9N7YKV2_PLEPL</name>
<proteinExistence type="predicted"/>
<sequence length="105" mass="11515">MSPATLNSLSQAAEALPFVHTARRYYRFDGLVRSSDRLHRSRCLGCRAAPQGQRVSRGRAYVHDRAVPPSPTLFQPPPPCAFAGLLRWPTDLTARRLSGGGGLML</sequence>
<evidence type="ECO:0000313" key="2">
    <source>
        <dbReference type="Proteomes" id="UP001153269"/>
    </source>
</evidence>
<comment type="caution">
    <text evidence="1">The sequence shown here is derived from an EMBL/GenBank/DDBJ whole genome shotgun (WGS) entry which is preliminary data.</text>
</comment>
<gene>
    <name evidence="1" type="ORF">PLEPLA_LOCUS23358</name>
</gene>
<dbReference type="AlphaFoldDB" id="A0A9N7YKV2"/>